<dbReference type="InParanoid" id="D8Q7L2"/>
<dbReference type="VEuPathDB" id="FungiDB:SCHCODRAFT_02320076"/>
<name>D8Q7L2_SCHCM</name>
<dbReference type="HOGENOM" id="CLU_3070004_0_0_1"/>
<dbReference type="EMBL" id="GL377307">
    <property type="protein sequence ID" value="EFI96440.1"/>
    <property type="molecule type" value="Genomic_DNA"/>
</dbReference>
<sequence length="53" mass="6074">MRTLFEGRLESQLPYIKTTSPNPPFYSGVMADHRRIIGMKQDGGREIEVSCFL</sequence>
<protein>
    <submittedName>
        <fullName evidence="1">Expressed protein</fullName>
    </submittedName>
</protein>
<evidence type="ECO:0000313" key="1">
    <source>
        <dbReference type="EMBL" id="EFI96440.1"/>
    </source>
</evidence>
<evidence type="ECO:0000313" key="2">
    <source>
        <dbReference type="Proteomes" id="UP000007431"/>
    </source>
</evidence>
<dbReference type="AlphaFoldDB" id="D8Q7L2"/>
<dbReference type="KEGG" id="scm:SCHCO_02320076"/>
<gene>
    <name evidence="1" type="ORF">SCHCODRAFT_77113</name>
</gene>
<reference evidence="1 2" key="1">
    <citation type="journal article" date="2010" name="Nat. Biotechnol.">
        <title>Genome sequence of the model mushroom Schizophyllum commune.</title>
        <authorList>
            <person name="Ohm R.A."/>
            <person name="de Jong J.F."/>
            <person name="Lugones L.G."/>
            <person name="Aerts A."/>
            <person name="Kothe E."/>
            <person name="Stajich J.E."/>
            <person name="de Vries R.P."/>
            <person name="Record E."/>
            <person name="Levasseur A."/>
            <person name="Baker S.E."/>
            <person name="Bartholomew K.A."/>
            <person name="Coutinho P.M."/>
            <person name="Erdmann S."/>
            <person name="Fowler T.J."/>
            <person name="Gathman A.C."/>
            <person name="Lombard V."/>
            <person name="Henrissat B."/>
            <person name="Knabe N."/>
            <person name="Kuees U."/>
            <person name="Lilly W.W."/>
            <person name="Lindquist E."/>
            <person name="Lucas S."/>
            <person name="Magnuson J.K."/>
            <person name="Piumi F."/>
            <person name="Raudaskoski M."/>
            <person name="Salamov A."/>
            <person name="Schmutz J."/>
            <person name="Schwarze F.W.M.R."/>
            <person name="vanKuyk P.A."/>
            <person name="Horton J.S."/>
            <person name="Grigoriev I.V."/>
            <person name="Woesten H.A.B."/>
        </authorList>
    </citation>
    <scope>NUCLEOTIDE SEQUENCE [LARGE SCALE GENOMIC DNA]</scope>
    <source>
        <strain evidence="2">H4-8 / FGSC 9210</strain>
    </source>
</reference>
<dbReference type="GeneID" id="9587468"/>
<dbReference type="Proteomes" id="UP000007431">
    <property type="component" value="Unassembled WGS sequence"/>
</dbReference>
<dbReference type="OrthoDB" id="2751409at2759"/>
<proteinExistence type="predicted"/>
<accession>D8Q7L2</accession>
<organism evidence="2">
    <name type="scientific">Schizophyllum commune (strain H4-8 / FGSC 9210)</name>
    <name type="common">Split gill fungus</name>
    <dbReference type="NCBI Taxonomy" id="578458"/>
    <lineage>
        <taxon>Eukaryota</taxon>
        <taxon>Fungi</taxon>
        <taxon>Dikarya</taxon>
        <taxon>Basidiomycota</taxon>
        <taxon>Agaricomycotina</taxon>
        <taxon>Agaricomycetes</taxon>
        <taxon>Agaricomycetidae</taxon>
        <taxon>Agaricales</taxon>
        <taxon>Schizophyllaceae</taxon>
        <taxon>Schizophyllum</taxon>
    </lineage>
</organism>
<keyword evidence="2" id="KW-1185">Reference proteome</keyword>